<reference evidence="1" key="2">
    <citation type="submission" date="2023-03" db="EMBL/GenBank/DDBJ databases">
        <authorList>
            <person name="Shen W."/>
            <person name="Cai J."/>
        </authorList>
    </citation>
    <scope>NUCLEOTIDE SEQUENCE</scope>
    <source>
        <strain evidence="1">P82-2</strain>
    </source>
</reference>
<dbReference type="Proteomes" id="UP000217465">
    <property type="component" value="Unassembled WGS sequence"/>
</dbReference>
<reference evidence="2 3" key="1">
    <citation type="submission" date="2016-06" db="EMBL/GenBank/DDBJ databases">
        <authorList>
            <person name="Haines A.N."/>
            <person name="Council K.R."/>
        </authorList>
    </citation>
    <scope>NUCLEOTIDE SEQUENCE [LARGE SCALE GENOMIC DNA]</scope>
    <source>
        <strain evidence="2 3">SP158-29</strain>
    </source>
</reference>
<sequence length="103" mass="11595">MKSLANIIKSSLYDFIDGHPHYPHQQDKQKPISLQSNKNIATINEAMESNTPVHLICSEKDLTGLITKYNKEIGQLILKNNNVTQIVTISEIKKISILPKNKA</sequence>
<name>A0A854W651_9STRE</name>
<dbReference type="AlphaFoldDB" id="A0A854W651"/>
<dbReference type="EMBL" id="NSGR01000009">
    <property type="protein sequence ID" value="PCH11336.1"/>
    <property type="molecule type" value="Genomic_DNA"/>
</dbReference>
<evidence type="ECO:0000313" key="2">
    <source>
        <dbReference type="EMBL" id="PCH11336.1"/>
    </source>
</evidence>
<organism evidence="2 3">
    <name type="scientific">Streptococcus parauberis</name>
    <dbReference type="NCBI Taxonomy" id="1348"/>
    <lineage>
        <taxon>Bacteria</taxon>
        <taxon>Bacillati</taxon>
        <taxon>Bacillota</taxon>
        <taxon>Bacilli</taxon>
        <taxon>Lactobacillales</taxon>
        <taxon>Streptococcaceae</taxon>
        <taxon>Streptococcus</taxon>
    </lineage>
</organism>
<evidence type="ECO:0000313" key="3">
    <source>
        <dbReference type="Proteomes" id="UP000217465"/>
    </source>
</evidence>
<evidence type="ECO:0000313" key="1">
    <source>
        <dbReference type="EMBL" id="MDT2730841.1"/>
    </source>
</evidence>
<proteinExistence type="predicted"/>
<protein>
    <submittedName>
        <fullName evidence="2">Uncharacterized protein</fullName>
    </submittedName>
</protein>
<comment type="caution">
    <text evidence="2">The sequence shown here is derived from an EMBL/GenBank/DDBJ whole genome shotgun (WGS) entry which is preliminary data.</text>
</comment>
<dbReference type="RefSeq" id="WP_062806897.1">
    <property type="nucleotide sequence ID" value="NZ_JARQAG010000001.1"/>
</dbReference>
<accession>A0A854W651</accession>
<dbReference type="Proteomes" id="UP001180515">
    <property type="component" value="Unassembled WGS sequence"/>
</dbReference>
<gene>
    <name evidence="2" type="ORF">A9Y57_01639</name>
    <name evidence="1" type="ORF">P7G31_01065</name>
</gene>
<dbReference type="EMBL" id="JARQAG010000001">
    <property type="protein sequence ID" value="MDT2730841.1"/>
    <property type="molecule type" value="Genomic_DNA"/>
</dbReference>